<proteinExistence type="predicted"/>
<organism evidence="2 3">
    <name type="scientific">Cyanomargarita calcarea GSE-NOS-MK-12-04C</name>
    <dbReference type="NCBI Taxonomy" id="2839659"/>
    <lineage>
        <taxon>Bacteria</taxon>
        <taxon>Bacillati</taxon>
        <taxon>Cyanobacteriota</taxon>
        <taxon>Cyanophyceae</taxon>
        <taxon>Nostocales</taxon>
        <taxon>Cyanomargaritaceae</taxon>
        <taxon>Cyanomargarita</taxon>
    </lineage>
</organism>
<feature type="compositionally biased region" description="Polar residues" evidence="1">
    <location>
        <begin position="1"/>
        <end position="10"/>
    </location>
</feature>
<name>A0A951UVQ6_9CYAN</name>
<evidence type="ECO:0000313" key="3">
    <source>
        <dbReference type="Proteomes" id="UP000729701"/>
    </source>
</evidence>
<evidence type="ECO:0000313" key="2">
    <source>
        <dbReference type="EMBL" id="MBW4671384.1"/>
    </source>
</evidence>
<sequence>MERQPANMTKQIPEKSDDSQWPEEPEKFYPTQHVQILQISPTEQRVICECQNCNTPLSIEVVIATPQNTKPKLKSKTEGKPDFDGVQCPNCGKGAISLVGCTVVTIAQLAESPWK</sequence>
<comment type="caution">
    <text evidence="2">The sequence shown here is derived from an EMBL/GenBank/DDBJ whole genome shotgun (WGS) entry which is preliminary data.</text>
</comment>
<dbReference type="EMBL" id="JAHHGZ010000044">
    <property type="protein sequence ID" value="MBW4671384.1"/>
    <property type="molecule type" value="Genomic_DNA"/>
</dbReference>
<reference evidence="2" key="1">
    <citation type="submission" date="2021-05" db="EMBL/GenBank/DDBJ databases">
        <authorList>
            <person name="Pietrasiak N."/>
            <person name="Ward R."/>
            <person name="Stajich J.E."/>
            <person name="Kurbessoian T."/>
        </authorList>
    </citation>
    <scope>NUCLEOTIDE SEQUENCE</scope>
    <source>
        <strain evidence="2">GSE-NOS-MK-12-04C</strain>
    </source>
</reference>
<reference evidence="2" key="2">
    <citation type="journal article" date="2022" name="Microbiol. Resour. Announc.">
        <title>Metagenome Sequencing to Explore Phylogenomics of Terrestrial Cyanobacteria.</title>
        <authorList>
            <person name="Ward R.D."/>
            <person name="Stajich J.E."/>
            <person name="Johansen J.R."/>
            <person name="Huntemann M."/>
            <person name="Clum A."/>
            <person name="Foster B."/>
            <person name="Foster B."/>
            <person name="Roux S."/>
            <person name="Palaniappan K."/>
            <person name="Varghese N."/>
            <person name="Mukherjee S."/>
            <person name="Reddy T.B.K."/>
            <person name="Daum C."/>
            <person name="Copeland A."/>
            <person name="Chen I.A."/>
            <person name="Ivanova N.N."/>
            <person name="Kyrpides N.C."/>
            <person name="Shapiro N."/>
            <person name="Eloe-Fadrosh E.A."/>
            <person name="Pietrasiak N."/>
        </authorList>
    </citation>
    <scope>NUCLEOTIDE SEQUENCE</scope>
    <source>
        <strain evidence="2">GSE-NOS-MK-12-04C</strain>
    </source>
</reference>
<evidence type="ECO:0000256" key="1">
    <source>
        <dbReference type="SAM" id="MobiDB-lite"/>
    </source>
</evidence>
<accession>A0A951UVQ6</accession>
<dbReference type="Proteomes" id="UP000729701">
    <property type="component" value="Unassembled WGS sequence"/>
</dbReference>
<gene>
    <name evidence="2" type="ORF">KME60_29175</name>
</gene>
<dbReference type="AlphaFoldDB" id="A0A951UVQ6"/>
<feature type="region of interest" description="Disordered" evidence="1">
    <location>
        <begin position="1"/>
        <end position="25"/>
    </location>
</feature>
<protein>
    <submittedName>
        <fullName evidence="2">Uncharacterized protein</fullName>
    </submittedName>
</protein>